<evidence type="ECO:0000256" key="1">
    <source>
        <dbReference type="SAM" id="MobiDB-lite"/>
    </source>
</evidence>
<proteinExistence type="predicted"/>
<organism evidence="3 4">
    <name type="scientific">Cyclotella cryptica</name>
    <dbReference type="NCBI Taxonomy" id="29204"/>
    <lineage>
        <taxon>Eukaryota</taxon>
        <taxon>Sar</taxon>
        <taxon>Stramenopiles</taxon>
        <taxon>Ochrophyta</taxon>
        <taxon>Bacillariophyta</taxon>
        <taxon>Coscinodiscophyceae</taxon>
        <taxon>Thalassiosirophycidae</taxon>
        <taxon>Stephanodiscales</taxon>
        <taxon>Stephanodiscaceae</taxon>
        <taxon>Cyclotella</taxon>
    </lineage>
</organism>
<name>A0ABD3PA14_9STRA</name>
<gene>
    <name evidence="3" type="ORF">HJC23_013630</name>
</gene>
<feature type="chain" id="PRO_5044895746" evidence="2">
    <location>
        <begin position="20"/>
        <end position="173"/>
    </location>
</feature>
<accession>A0ABD3PA14</accession>
<dbReference type="Proteomes" id="UP001516023">
    <property type="component" value="Unassembled WGS sequence"/>
</dbReference>
<keyword evidence="2" id="KW-0732">Signal</keyword>
<keyword evidence="4" id="KW-1185">Reference proteome</keyword>
<feature type="signal peptide" evidence="2">
    <location>
        <begin position="1"/>
        <end position="19"/>
    </location>
</feature>
<dbReference type="EMBL" id="JABMIG020000235">
    <property type="protein sequence ID" value="KAL3784487.1"/>
    <property type="molecule type" value="Genomic_DNA"/>
</dbReference>
<evidence type="ECO:0000313" key="4">
    <source>
        <dbReference type="Proteomes" id="UP001516023"/>
    </source>
</evidence>
<protein>
    <submittedName>
        <fullName evidence="3">Uncharacterized protein</fullName>
    </submittedName>
</protein>
<evidence type="ECO:0000256" key="2">
    <source>
        <dbReference type="SAM" id="SignalP"/>
    </source>
</evidence>
<comment type="caution">
    <text evidence="3">The sequence shown here is derived from an EMBL/GenBank/DDBJ whole genome shotgun (WGS) entry which is preliminary data.</text>
</comment>
<evidence type="ECO:0000313" key="3">
    <source>
        <dbReference type="EMBL" id="KAL3784487.1"/>
    </source>
</evidence>
<reference evidence="3 4" key="1">
    <citation type="journal article" date="2020" name="G3 (Bethesda)">
        <title>Improved Reference Genome for Cyclotella cryptica CCMP332, a Model for Cell Wall Morphogenesis, Salinity Adaptation, and Lipid Production in Diatoms (Bacillariophyta).</title>
        <authorList>
            <person name="Roberts W.R."/>
            <person name="Downey K.M."/>
            <person name="Ruck E.C."/>
            <person name="Traller J.C."/>
            <person name="Alverson A.J."/>
        </authorList>
    </citation>
    <scope>NUCLEOTIDE SEQUENCE [LARGE SCALE GENOMIC DNA]</scope>
    <source>
        <strain evidence="3 4">CCMP332</strain>
    </source>
</reference>
<dbReference type="AlphaFoldDB" id="A0ABD3PA14"/>
<feature type="region of interest" description="Disordered" evidence="1">
    <location>
        <begin position="148"/>
        <end position="173"/>
    </location>
</feature>
<sequence>MTRLVKIIALLFITSSATAFSPSKTPSVNIVPRLATEDTDFDAPIPINPQTAHFILEDAPVVDDECYMGKDDSFDECVDFDPPRRTRSMNAMDRVRAPPKWAFGDDFDAPVLASPQSGTTVMTEAPVLDDECYMGKDGSAGECVDFDPPKRANLWTNSQDKPRGPPKGLTKLL</sequence>